<dbReference type="InterPro" id="IPR042120">
    <property type="entry name" value="MutL_C_dimsub"/>
</dbReference>
<dbReference type="FunFam" id="3.30.1370.100:FF:000001">
    <property type="entry name" value="Mismatch repair endonuclease pms1, putative"/>
    <property type="match status" value="1"/>
</dbReference>
<dbReference type="SMART" id="SM01340">
    <property type="entry name" value="DNA_mis_repair"/>
    <property type="match status" value="1"/>
</dbReference>
<keyword evidence="7" id="KW-1185">Reference proteome</keyword>
<dbReference type="PANTHER" id="PTHR10073:SF52">
    <property type="entry name" value="MISMATCH REPAIR ENDONUCLEASE PMS2"/>
    <property type="match status" value="1"/>
</dbReference>
<accession>A0A7J7CFF1</accession>
<sequence>MEEAIPANSPTIKPINEGTIHRISAGQVILDLPSAVKELVENSLDAGATSIEIALKDYGEEWFQVIDNGCGISPDNFKVLALKHHTSKLANFPDLQNLTTFGFRGEALSSLCSLGNLTVETRTKNESVATHLTFGHSGLLTAERKTARQIGTTITVKKLFSNLPVRSKEFSRNIRKEYGKLISLLNAYALIAKGVRLVCTNTTGKNVKSVVLKTQGSGSLKDNIITVFGMNTFSCLEPLSISISDSCKVDGFLSKPGQGSGRNLGDRQYLYVNGRPVDMPKVSKLLNELYKGANSRQYPITIMNFTVPTEACDVNVTPDKRKIFLSDENSMLHALREGLLHIYSPNNACYSVNKVEEHVKEADCSILCSPIQKSHILSKQLLSDDNQPREVKIVEHTGVIDGNKETVENELSMVCVGEELDHIGNKKFVVKDFALREHGNKKDDKLQKCDGKQFATHLSKTTNAEALSSSLRTVEKGIAEHRDLMDRSSRVQSSLNQFVTVSKRKYDDISSAISELPILRNPSLQCQMKENGSKMESAQKSIPVKCYQVDDSAETNKKESSKHHSMGMLLNKIRDSLSSRTANNAKSTEDLDDKQIALPPGVAPAVPSSENLETLPQNHAVADAPLASRGSALDTSAPPSGQKMCFTLQFSFQELRTRRQLMLSRIKSNSYAYEGVKMRRCYAASTLELSQPDNEERKARALAAATMELERLFKKADFARMKVIGQFNLGFIIGKLDRDLFIVDQHAADEKYNFERLSQSTILNQQPLLRPLRLDLSPEEEVVASMHMDTIRKNGFVLEEDPCAPPGQQFKLKAVPFSKNITFGVEDVKDLISTLADSQGECSLISSYKMDTTDSVCPSRVRAMLASRACRSSVMIGDPLGRNEMEKILEHLTDLKSPWNCPHGRPTMRHLVDLTTIYRKSVENDATG</sequence>
<dbReference type="PANTHER" id="PTHR10073">
    <property type="entry name" value="DNA MISMATCH REPAIR PROTEIN MLH, PMS, MUTL"/>
    <property type="match status" value="1"/>
</dbReference>
<dbReference type="EMBL" id="JAAARO010000017">
    <property type="protein sequence ID" value="KAF5732665.1"/>
    <property type="molecule type" value="Genomic_DNA"/>
</dbReference>
<dbReference type="SUPFAM" id="SSF118116">
    <property type="entry name" value="DNA mismatch repair protein MutL"/>
    <property type="match status" value="1"/>
</dbReference>
<dbReference type="SUPFAM" id="SSF54211">
    <property type="entry name" value="Ribosomal protein S5 domain 2-like"/>
    <property type="match status" value="1"/>
</dbReference>
<dbReference type="InParanoid" id="A0A7J7CFF1"/>
<dbReference type="Gene3D" id="3.30.230.10">
    <property type="match status" value="1"/>
</dbReference>
<reference evidence="6 7" key="1">
    <citation type="journal article" date="2020" name="Nat. Commun.">
        <title>Genome of Tripterygium wilfordii and identification of cytochrome P450 involved in triptolide biosynthesis.</title>
        <authorList>
            <person name="Tu L."/>
            <person name="Su P."/>
            <person name="Zhang Z."/>
            <person name="Gao L."/>
            <person name="Wang J."/>
            <person name="Hu T."/>
            <person name="Zhou J."/>
            <person name="Zhang Y."/>
            <person name="Zhao Y."/>
            <person name="Liu Y."/>
            <person name="Song Y."/>
            <person name="Tong Y."/>
            <person name="Lu Y."/>
            <person name="Yang J."/>
            <person name="Xu C."/>
            <person name="Jia M."/>
            <person name="Peters R.J."/>
            <person name="Huang L."/>
            <person name="Gao W."/>
        </authorList>
    </citation>
    <scope>NUCLEOTIDE SEQUENCE [LARGE SCALE GENOMIC DNA]</scope>
    <source>
        <strain evidence="7">cv. XIE 37</strain>
        <tissue evidence="6">Leaf</tissue>
    </source>
</reference>
<proteinExistence type="inferred from homology"/>
<dbReference type="InterPro" id="IPR014721">
    <property type="entry name" value="Ribsml_uS5_D2-typ_fold_subgr"/>
</dbReference>
<dbReference type="Pfam" id="PF13589">
    <property type="entry name" value="HATPase_c_3"/>
    <property type="match status" value="1"/>
</dbReference>
<gene>
    <name evidence="6" type="ORF">HS088_TW17G00195</name>
</gene>
<comment type="similarity">
    <text evidence="1">Belongs to the DNA mismatch repair MutL/HexB family.</text>
</comment>
<dbReference type="AlphaFoldDB" id="A0A7J7CFF1"/>
<dbReference type="FunFam" id="3.30.230.10:FF:000054">
    <property type="entry name" value="DNA mismatch repair protein PMS1"/>
    <property type="match status" value="1"/>
</dbReference>
<evidence type="ECO:0000259" key="4">
    <source>
        <dbReference type="SMART" id="SM00853"/>
    </source>
</evidence>
<dbReference type="CDD" id="cd16926">
    <property type="entry name" value="HATPase_MutL-MLH-PMS-like"/>
    <property type="match status" value="1"/>
</dbReference>
<dbReference type="SMART" id="SM00853">
    <property type="entry name" value="MutL_C"/>
    <property type="match status" value="1"/>
</dbReference>
<evidence type="ECO:0000259" key="5">
    <source>
        <dbReference type="SMART" id="SM01340"/>
    </source>
</evidence>
<dbReference type="InterPro" id="IPR038973">
    <property type="entry name" value="MutL/Mlh/Pms-like"/>
</dbReference>
<protein>
    <submittedName>
        <fullName evidence="6">DNA mismatch repair protein PMS1</fullName>
    </submittedName>
</protein>
<comment type="caution">
    <text evidence="6">The sequence shown here is derived from an EMBL/GenBank/DDBJ whole genome shotgun (WGS) entry which is preliminary data.</text>
</comment>
<evidence type="ECO:0000313" key="6">
    <source>
        <dbReference type="EMBL" id="KAF5732665.1"/>
    </source>
</evidence>
<dbReference type="InterPro" id="IPR002099">
    <property type="entry name" value="MutL/Mlh/PMS"/>
</dbReference>
<dbReference type="GO" id="GO:0005524">
    <property type="term" value="F:ATP binding"/>
    <property type="evidence" value="ECO:0007669"/>
    <property type="project" value="InterPro"/>
</dbReference>
<dbReference type="Pfam" id="PF01119">
    <property type="entry name" value="DNA_mis_repair"/>
    <property type="match status" value="1"/>
</dbReference>
<dbReference type="GO" id="GO:0140664">
    <property type="term" value="F:ATP-dependent DNA damage sensor activity"/>
    <property type="evidence" value="ECO:0007669"/>
    <property type="project" value="InterPro"/>
</dbReference>
<feature type="domain" description="DNA mismatch repair protein S5" evidence="5">
    <location>
        <begin position="224"/>
        <end position="344"/>
    </location>
</feature>
<evidence type="ECO:0000256" key="2">
    <source>
        <dbReference type="ARBA" id="ARBA00022763"/>
    </source>
</evidence>
<dbReference type="GO" id="GO:0016887">
    <property type="term" value="F:ATP hydrolysis activity"/>
    <property type="evidence" value="ECO:0007669"/>
    <property type="project" value="InterPro"/>
</dbReference>
<dbReference type="Gene3D" id="3.30.1540.20">
    <property type="entry name" value="MutL, C-terminal domain, dimerisation subdomain"/>
    <property type="match status" value="1"/>
</dbReference>
<dbReference type="FunFam" id="3.30.565.10:FF:000014">
    <property type="entry name" value="Mismatch repair endonuclease pms1, putative"/>
    <property type="match status" value="1"/>
</dbReference>
<dbReference type="Proteomes" id="UP000593562">
    <property type="component" value="Unassembled WGS sequence"/>
</dbReference>
<dbReference type="SUPFAM" id="SSF55874">
    <property type="entry name" value="ATPase domain of HSP90 chaperone/DNA topoisomerase II/histidine kinase"/>
    <property type="match status" value="1"/>
</dbReference>
<dbReference type="InterPro" id="IPR014762">
    <property type="entry name" value="DNA_mismatch_repair_CS"/>
</dbReference>
<feature type="region of interest" description="Disordered" evidence="3">
    <location>
        <begin position="579"/>
        <end position="610"/>
    </location>
</feature>
<feature type="domain" description="MutL C-terminal dimerisation" evidence="4">
    <location>
        <begin position="723"/>
        <end position="880"/>
    </location>
</feature>
<dbReference type="InterPro" id="IPR042121">
    <property type="entry name" value="MutL_C_regsub"/>
</dbReference>
<dbReference type="InterPro" id="IPR013507">
    <property type="entry name" value="DNA_mismatch_S5_2-like"/>
</dbReference>
<dbReference type="Pfam" id="PF08676">
    <property type="entry name" value="MutL_C"/>
    <property type="match status" value="1"/>
</dbReference>
<dbReference type="PROSITE" id="PS00058">
    <property type="entry name" value="DNA_MISMATCH_REPAIR_1"/>
    <property type="match status" value="1"/>
</dbReference>
<dbReference type="GO" id="GO:0032389">
    <property type="term" value="C:MutLalpha complex"/>
    <property type="evidence" value="ECO:0007669"/>
    <property type="project" value="TreeGrafter"/>
</dbReference>
<dbReference type="InterPro" id="IPR036890">
    <property type="entry name" value="HATPase_C_sf"/>
</dbReference>
<dbReference type="GO" id="GO:0030983">
    <property type="term" value="F:mismatched DNA binding"/>
    <property type="evidence" value="ECO:0007669"/>
    <property type="project" value="InterPro"/>
</dbReference>
<dbReference type="InterPro" id="IPR020568">
    <property type="entry name" value="Ribosomal_Su5_D2-typ_SF"/>
</dbReference>
<dbReference type="NCBIfam" id="TIGR00585">
    <property type="entry name" value="mutl"/>
    <property type="match status" value="1"/>
</dbReference>
<dbReference type="OrthoDB" id="10254304at2759"/>
<dbReference type="FunCoup" id="A0A7J7CFF1">
    <property type="interactions" value="3785"/>
</dbReference>
<dbReference type="InterPro" id="IPR037198">
    <property type="entry name" value="MutL_C_sf"/>
</dbReference>
<dbReference type="InterPro" id="IPR014790">
    <property type="entry name" value="MutL_C"/>
</dbReference>
<keyword evidence="2" id="KW-0227">DNA damage</keyword>
<dbReference type="GO" id="GO:0006298">
    <property type="term" value="P:mismatch repair"/>
    <property type="evidence" value="ECO:0007669"/>
    <property type="project" value="InterPro"/>
</dbReference>
<evidence type="ECO:0000313" key="7">
    <source>
        <dbReference type="Proteomes" id="UP000593562"/>
    </source>
</evidence>
<evidence type="ECO:0000256" key="3">
    <source>
        <dbReference type="SAM" id="MobiDB-lite"/>
    </source>
</evidence>
<name>A0A7J7CFF1_TRIWF</name>
<evidence type="ECO:0000256" key="1">
    <source>
        <dbReference type="ARBA" id="ARBA00006082"/>
    </source>
</evidence>
<organism evidence="6 7">
    <name type="scientific">Tripterygium wilfordii</name>
    <name type="common">Thunder God vine</name>
    <dbReference type="NCBI Taxonomy" id="458696"/>
    <lineage>
        <taxon>Eukaryota</taxon>
        <taxon>Viridiplantae</taxon>
        <taxon>Streptophyta</taxon>
        <taxon>Embryophyta</taxon>
        <taxon>Tracheophyta</taxon>
        <taxon>Spermatophyta</taxon>
        <taxon>Magnoliopsida</taxon>
        <taxon>eudicotyledons</taxon>
        <taxon>Gunneridae</taxon>
        <taxon>Pentapetalae</taxon>
        <taxon>rosids</taxon>
        <taxon>fabids</taxon>
        <taxon>Celastrales</taxon>
        <taxon>Celastraceae</taxon>
        <taxon>Tripterygium</taxon>
    </lineage>
</organism>
<dbReference type="Gene3D" id="3.30.1370.100">
    <property type="entry name" value="MutL, C-terminal domain, regulatory subdomain"/>
    <property type="match status" value="1"/>
</dbReference>
<dbReference type="Gene3D" id="3.30.565.10">
    <property type="entry name" value="Histidine kinase-like ATPase, C-terminal domain"/>
    <property type="match status" value="1"/>
</dbReference>
<dbReference type="CDD" id="cd03484">
    <property type="entry name" value="MutL_Trans_hPMS_2_like"/>
    <property type="match status" value="1"/>
</dbReference>